<sequence>MATVPPAEGWRGVWSQGCRCRPHEESLPRSEADRFTQDMDDITTGVGPCADVAFPEGRRTAEAETFGSPRGAPGSALGPRAAPQGAALGALSARQGGVARRRSEEKSAQTSESVCLRRLLFLGSPRAWAHVSNVLALPPGGARGPWGPAPPGEGAGARDLRDAPAAGLPRAPRPRRLPSHRAAAAGRRGQTCDGTGLVTKAFGCQAAGTRLLAPRSGEPRSGPARSGDRSGACRRLFRCGQGPLLSAVAAAAPAASYFLRAVGVLGIARTCALLLREGHRGASLIV</sequence>
<protein>
    <submittedName>
        <fullName evidence="2">Uncharacterized protein</fullName>
    </submittedName>
</protein>
<reference evidence="2" key="1">
    <citation type="submission" date="2023-10" db="EMBL/GenBank/DDBJ databases">
        <authorList>
            <person name="Chen Y."/>
            <person name="Shah S."/>
            <person name="Dougan E. K."/>
            <person name="Thang M."/>
            <person name="Chan C."/>
        </authorList>
    </citation>
    <scope>NUCLEOTIDE SEQUENCE [LARGE SCALE GENOMIC DNA]</scope>
</reference>
<dbReference type="EMBL" id="CAUYUJ010012414">
    <property type="protein sequence ID" value="CAK0833901.1"/>
    <property type="molecule type" value="Genomic_DNA"/>
</dbReference>
<proteinExistence type="predicted"/>
<evidence type="ECO:0000256" key="1">
    <source>
        <dbReference type="SAM" id="MobiDB-lite"/>
    </source>
</evidence>
<dbReference type="Proteomes" id="UP001189429">
    <property type="component" value="Unassembled WGS sequence"/>
</dbReference>
<keyword evidence="3" id="KW-1185">Reference proteome</keyword>
<gene>
    <name evidence="2" type="ORF">PCOR1329_LOCUS31461</name>
</gene>
<organism evidence="2 3">
    <name type="scientific">Prorocentrum cordatum</name>
    <dbReference type="NCBI Taxonomy" id="2364126"/>
    <lineage>
        <taxon>Eukaryota</taxon>
        <taxon>Sar</taxon>
        <taxon>Alveolata</taxon>
        <taxon>Dinophyceae</taxon>
        <taxon>Prorocentrales</taxon>
        <taxon>Prorocentraceae</taxon>
        <taxon>Prorocentrum</taxon>
    </lineage>
</organism>
<accession>A0ABN9SPU9</accession>
<evidence type="ECO:0000313" key="3">
    <source>
        <dbReference type="Proteomes" id="UP001189429"/>
    </source>
</evidence>
<feature type="region of interest" description="Disordered" evidence="1">
    <location>
        <begin position="140"/>
        <end position="191"/>
    </location>
</feature>
<name>A0ABN9SPU9_9DINO</name>
<comment type="caution">
    <text evidence="2">The sequence shown here is derived from an EMBL/GenBank/DDBJ whole genome shotgun (WGS) entry which is preliminary data.</text>
</comment>
<evidence type="ECO:0000313" key="2">
    <source>
        <dbReference type="EMBL" id="CAK0833901.1"/>
    </source>
</evidence>
<feature type="region of interest" description="Disordered" evidence="1">
    <location>
        <begin position="55"/>
        <end position="82"/>
    </location>
</feature>